<organism evidence="8 9">
    <name type="scientific">Sinanodonta woodiana</name>
    <name type="common">Chinese pond mussel</name>
    <name type="synonym">Anodonta woodiana</name>
    <dbReference type="NCBI Taxonomy" id="1069815"/>
    <lineage>
        <taxon>Eukaryota</taxon>
        <taxon>Metazoa</taxon>
        <taxon>Spiralia</taxon>
        <taxon>Lophotrochozoa</taxon>
        <taxon>Mollusca</taxon>
        <taxon>Bivalvia</taxon>
        <taxon>Autobranchia</taxon>
        <taxon>Heteroconchia</taxon>
        <taxon>Palaeoheterodonta</taxon>
        <taxon>Unionida</taxon>
        <taxon>Unionoidea</taxon>
        <taxon>Unionidae</taxon>
        <taxon>Unioninae</taxon>
        <taxon>Sinanodonta</taxon>
    </lineage>
</organism>
<dbReference type="PANTHER" id="PTHR14482">
    <property type="entry name" value="CHROMOSOME 12 ORF 43 HOMOLOG"/>
    <property type="match status" value="1"/>
</dbReference>
<gene>
    <name evidence="8" type="ORF">ACJMK2_011547</name>
</gene>
<dbReference type="AlphaFoldDB" id="A0ABD3V5H2"/>
<comment type="subcellular location">
    <subcellularLocation>
        <location evidence="1">Nucleus envelope</location>
    </subcellularLocation>
</comment>
<comment type="caution">
    <text evidence="8">The sequence shown here is derived from an EMBL/GenBank/DDBJ whole genome shotgun (WGS) entry which is preliminary data.</text>
</comment>
<keyword evidence="6" id="KW-0539">Nucleus</keyword>
<dbReference type="PANTHER" id="PTHR14482:SF0">
    <property type="entry name" value="PROTEIN CUSTOS"/>
    <property type="match status" value="1"/>
</dbReference>
<feature type="compositionally biased region" description="Basic residues" evidence="7">
    <location>
        <begin position="268"/>
        <end position="278"/>
    </location>
</feature>
<evidence type="ECO:0000256" key="4">
    <source>
        <dbReference type="ARBA" id="ARBA00022473"/>
    </source>
</evidence>
<name>A0ABD3V5H2_SINWO</name>
<dbReference type="Pfam" id="PF23999">
    <property type="entry name" value="CUSTOS"/>
    <property type="match status" value="1"/>
</dbReference>
<dbReference type="InterPro" id="IPR026694">
    <property type="entry name" value="CUSTOS"/>
</dbReference>
<evidence type="ECO:0000256" key="5">
    <source>
        <dbReference type="ARBA" id="ARBA00022687"/>
    </source>
</evidence>
<evidence type="ECO:0000256" key="3">
    <source>
        <dbReference type="ARBA" id="ARBA00013465"/>
    </source>
</evidence>
<sequence>MSASMDSDTSGSDDEETIRRLQEAVVDSTSLIGNISSFKQAIGKGFFGNSMEHNKKQSNRIFAEPEEVNELKTTPEFRHFVSKKLSLLLDSKLEEVQWNEVSRETEKKSDVDNGIKLLCSSNCLLNGFVDETEQHNVVRKRKHVKKNSTSSEDSSEDERLIQAAVSYDFVMEQSKQLHGTVTQTDVTEADINPSKGFVSAEQDSRKGDIKREHKHIVQDSNTCKSEITADFCSGLQNNSTHVILTQPSGKAGRKKIYHNASDVDNSKSKQKKCKHKYQKSMLEEKK</sequence>
<evidence type="ECO:0000313" key="9">
    <source>
        <dbReference type="Proteomes" id="UP001634394"/>
    </source>
</evidence>
<reference evidence="8 9" key="1">
    <citation type="submission" date="2024-11" db="EMBL/GenBank/DDBJ databases">
        <title>Chromosome-level genome assembly of the freshwater bivalve Anodonta woodiana.</title>
        <authorList>
            <person name="Chen X."/>
        </authorList>
    </citation>
    <scope>NUCLEOTIDE SEQUENCE [LARGE SCALE GENOMIC DNA]</scope>
    <source>
        <strain evidence="8">MN2024</strain>
        <tissue evidence="8">Gills</tissue>
    </source>
</reference>
<evidence type="ECO:0000256" key="6">
    <source>
        <dbReference type="ARBA" id="ARBA00023242"/>
    </source>
</evidence>
<dbReference type="Proteomes" id="UP001634394">
    <property type="component" value="Unassembled WGS sequence"/>
</dbReference>
<feature type="region of interest" description="Disordered" evidence="7">
    <location>
        <begin position="247"/>
        <end position="286"/>
    </location>
</feature>
<evidence type="ECO:0000256" key="2">
    <source>
        <dbReference type="ARBA" id="ARBA00008632"/>
    </source>
</evidence>
<dbReference type="GO" id="GO:0005635">
    <property type="term" value="C:nuclear envelope"/>
    <property type="evidence" value="ECO:0007669"/>
    <property type="project" value="UniProtKB-SubCell"/>
</dbReference>
<dbReference type="GO" id="GO:0016055">
    <property type="term" value="P:Wnt signaling pathway"/>
    <property type="evidence" value="ECO:0007669"/>
    <property type="project" value="UniProtKB-KW"/>
</dbReference>
<evidence type="ECO:0000256" key="1">
    <source>
        <dbReference type="ARBA" id="ARBA00004259"/>
    </source>
</evidence>
<keyword evidence="9" id="KW-1185">Reference proteome</keyword>
<evidence type="ECO:0000313" key="8">
    <source>
        <dbReference type="EMBL" id="KAL3856834.1"/>
    </source>
</evidence>
<dbReference type="EMBL" id="JBJQND010000013">
    <property type="protein sequence ID" value="KAL3856834.1"/>
    <property type="molecule type" value="Genomic_DNA"/>
</dbReference>
<comment type="similarity">
    <text evidence="2">Belongs to the CUSTOS family.</text>
</comment>
<protein>
    <recommendedName>
        <fullName evidence="3">Protein CUSTOS</fullName>
    </recommendedName>
</protein>
<keyword evidence="5" id="KW-0879">Wnt signaling pathway</keyword>
<accession>A0ABD3V5H2</accession>
<evidence type="ECO:0000256" key="7">
    <source>
        <dbReference type="SAM" id="MobiDB-lite"/>
    </source>
</evidence>
<keyword evidence="4" id="KW-0217">Developmental protein</keyword>
<proteinExistence type="inferred from homology"/>